<keyword evidence="1 5" id="KW-0489">Methyltransferase</keyword>
<feature type="binding site" evidence="5">
    <location>
        <position position="201"/>
    </location>
    <ligand>
        <name>S-adenosyl-L-methionine</name>
        <dbReference type="ChEBI" id="CHEBI:59789"/>
    </ligand>
</feature>
<dbReference type="InterPro" id="IPR019874">
    <property type="entry name" value="RF_methyltr_PrmC"/>
</dbReference>
<feature type="binding site" evidence="5">
    <location>
        <begin position="135"/>
        <end position="139"/>
    </location>
    <ligand>
        <name>S-adenosyl-L-methionine</name>
        <dbReference type="ChEBI" id="CHEBI:59789"/>
    </ligand>
</feature>
<keyword evidence="3 5" id="KW-0949">S-adenosyl-L-methionine</keyword>
<dbReference type="InterPro" id="IPR007848">
    <property type="entry name" value="Small_mtfrase_dom"/>
</dbReference>
<dbReference type="CDD" id="cd02440">
    <property type="entry name" value="AdoMet_MTases"/>
    <property type="match status" value="1"/>
</dbReference>
<dbReference type="EC" id="2.1.1.297" evidence="5"/>
<dbReference type="Gene3D" id="3.40.50.150">
    <property type="entry name" value="Vaccinia Virus protein VP39"/>
    <property type="match status" value="1"/>
</dbReference>
<evidence type="ECO:0000256" key="1">
    <source>
        <dbReference type="ARBA" id="ARBA00022603"/>
    </source>
</evidence>
<dbReference type="Pfam" id="PF05175">
    <property type="entry name" value="MTS"/>
    <property type="match status" value="1"/>
</dbReference>
<feature type="domain" description="Release factor glutamine methyltransferase N-terminal" evidence="7">
    <location>
        <begin position="19"/>
        <end position="88"/>
    </location>
</feature>
<dbReference type="InterPro" id="IPR050320">
    <property type="entry name" value="N5-glutamine_MTase"/>
</dbReference>
<evidence type="ECO:0000313" key="9">
    <source>
        <dbReference type="Proteomes" id="UP001626536"/>
    </source>
</evidence>
<gene>
    <name evidence="5 8" type="primary">prmC</name>
    <name evidence="8" type="ORF">RZS28_03080</name>
</gene>
<reference evidence="8 9" key="1">
    <citation type="submission" date="2023-10" db="EMBL/GenBank/DDBJ databases">
        <title>Novel methanotroph of the genus Methylocapsa from a subarctic wetland.</title>
        <authorList>
            <person name="Belova S.E."/>
            <person name="Oshkin I.Y."/>
            <person name="Miroshnikov K."/>
            <person name="Dedysh S.N."/>
        </authorList>
    </citation>
    <scope>NUCLEOTIDE SEQUENCE [LARGE SCALE GENOMIC DNA]</scope>
    <source>
        <strain evidence="8 9">RX1</strain>
    </source>
</reference>
<dbReference type="Gene3D" id="1.10.8.10">
    <property type="entry name" value="DNA helicase RuvA subunit, C-terminal domain"/>
    <property type="match status" value="1"/>
</dbReference>
<name>A0ABZ0HSV7_9HYPH</name>
<organism evidence="8 9">
    <name type="scientific">Methylocapsa polymorpha</name>
    <dbReference type="NCBI Taxonomy" id="3080828"/>
    <lineage>
        <taxon>Bacteria</taxon>
        <taxon>Pseudomonadati</taxon>
        <taxon>Pseudomonadota</taxon>
        <taxon>Alphaproteobacteria</taxon>
        <taxon>Hyphomicrobiales</taxon>
        <taxon>Beijerinckiaceae</taxon>
        <taxon>Methylocapsa</taxon>
    </lineage>
</organism>
<sequence length="300" mass="31671">MRLRPDEAVDVGSSTPRDEARRALARAFAAAEIESAELDARVLLCAALGIDHAGLIRDPDRPLGDAAALVGAFASRRLRREPVSRIVGYKDFWGARFEINAAVLDPRPDTETLIEAALDHVGGDLGRDWRILDLGVGSGAILCTLLQCLPRSFGVGVDLSPTACAIARGNLEALGLASRGAIVCGDWTGSLRGRFDLIASNPPYIAHGEIPSLGPEVRDYDPRLALDGGEDGLAAYREIIPALADLLAPGGVIAFELGSGQRAAVDGLLRGARLAACEVRLDLAGHERIILAKAEPRAQP</sequence>
<dbReference type="NCBIfam" id="TIGR03534">
    <property type="entry name" value="RF_mod_PrmC"/>
    <property type="match status" value="1"/>
</dbReference>
<evidence type="ECO:0000256" key="2">
    <source>
        <dbReference type="ARBA" id="ARBA00022679"/>
    </source>
</evidence>
<evidence type="ECO:0000259" key="7">
    <source>
        <dbReference type="Pfam" id="PF17827"/>
    </source>
</evidence>
<dbReference type="InterPro" id="IPR029063">
    <property type="entry name" value="SAM-dependent_MTases_sf"/>
</dbReference>
<dbReference type="HAMAP" id="MF_02126">
    <property type="entry name" value="RF_methyltr_PrmC"/>
    <property type="match status" value="1"/>
</dbReference>
<comment type="catalytic activity">
    <reaction evidence="4 5">
        <text>L-glutaminyl-[peptide chain release factor] + S-adenosyl-L-methionine = N(5)-methyl-L-glutaminyl-[peptide chain release factor] + S-adenosyl-L-homocysteine + H(+)</text>
        <dbReference type="Rhea" id="RHEA:42896"/>
        <dbReference type="Rhea" id="RHEA-COMP:10271"/>
        <dbReference type="Rhea" id="RHEA-COMP:10272"/>
        <dbReference type="ChEBI" id="CHEBI:15378"/>
        <dbReference type="ChEBI" id="CHEBI:30011"/>
        <dbReference type="ChEBI" id="CHEBI:57856"/>
        <dbReference type="ChEBI" id="CHEBI:59789"/>
        <dbReference type="ChEBI" id="CHEBI:61891"/>
        <dbReference type="EC" id="2.1.1.297"/>
    </reaction>
</comment>
<evidence type="ECO:0000256" key="3">
    <source>
        <dbReference type="ARBA" id="ARBA00022691"/>
    </source>
</evidence>
<comment type="function">
    <text evidence="5">Methylates the class 1 translation termination release factors RF1/PrfA and RF2/PrfB on the glutamine residue of the universally conserved GGQ motif.</text>
</comment>
<feature type="binding site" evidence="5">
    <location>
        <begin position="201"/>
        <end position="204"/>
    </location>
    <ligand>
        <name>substrate</name>
    </ligand>
</feature>
<feature type="binding site" evidence="5">
    <location>
        <position position="158"/>
    </location>
    <ligand>
        <name>S-adenosyl-L-methionine</name>
        <dbReference type="ChEBI" id="CHEBI:59789"/>
    </ligand>
</feature>
<evidence type="ECO:0000256" key="4">
    <source>
        <dbReference type="ARBA" id="ARBA00048391"/>
    </source>
</evidence>
<dbReference type="GO" id="GO:0032259">
    <property type="term" value="P:methylation"/>
    <property type="evidence" value="ECO:0007669"/>
    <property type="project" value="UniProtKB-KW"/>
</dbReference>
<dbReference type="InterPro" id="IPR002052">
    <property type="entry name" value="DNA_methylase_N6_adenine_CS"/>
</dbReference>
<feature type="domain" description="Methyltransferase small" evidence="6">
    <location>
        <begin position="128"/>
        <end position="208"/>
    </location>
</feature>
<dbReference type="GO" id="GO:0102559">
    <property type="term" value="F:peptide chain release factor N(5)-glutamine methyltransferase activity"/>
    <property type="evidence" value="ECO:0007669"/>
    <property type="project" value="UniProtKB-EC"/>
</dbReference>
<accession>A0ABZ0HSV7</accession>
<keyword evidence="2 5" id="KW-0808">Transferase</keyword>
<dbReference type="NCBIfam" id="TIGR00536">
    <property type="entry name" value="hemK_fam"/>
    <property type="match status" value="1"/>
</dbReference>
<dbReference type="SUPFAM" id="SSF53335">
    <property type="entry name" value="S-adenosyl-L-methionine-dependent methyltransferases"/>
    <property type="match status" value="1"/>
</dbReference>
<feature type="binding site" evidence="5">
    <location>
        <position position="187"/>
    </location>
    <ligand>
        <name>S-adenosyl-L-methionine</name>
        <dbReference type="ChEBI" id="CHEBI:59789"/>
    </ligand>
</feature>
<evidence type="ECO:0000313" key="8">
    <source>
        <dbReference type="EMBL" id="WOJ90298.1"/>
    </source>
</evidence>
<dbReference type="Proteomes" id="UP001626536">
    <property type="component" value="Chromosome"/>
</dbReference>
<proteinExistence type="inferred from homology"/>
<protein>
    <recommendedName>
        <fullName evidence="5">Release factor glutamine methyltransferase</fullName>
        <shortName evidence="5">RF MTase</shortName>
        <ecNumber evidence="5">2.1.1.297</ecNumber>
    </recommendedName>
    <alternativeName>
        <fullName evidence="5">N5-glutamine methyltransferase PrmC</fullName>
    </alternativeName>
    <alternativeName>
        <fullName evidence="5">Protein-(glutamine-N5) MTase PrmC</fullName>
    </alternativeName>
    <alternativeName>
        <fullName evidence="5">Protein-glutamine N-methyltransferase PrmC</fullName>
    </alternativeName>
</protein>
<dbReference type="InterPro" id="IPR004556">
    <property type="entry name" value="HemK-like"/>
</dbReference>
<comment type="similarity">
    <text evidence="5">Belongs to the protein N5-glutamine methyltransferase family. PrmC subfamily.</text>
</comment>
<keyword evidence="9" id="KW-1185">Reference proteome</keyword>
<dbReference type="RefSeq" id="WP_407339745.1">
    <property type="nucleotide sequence ID" value="NZ_CP136862.1"/>
</dbReference>
<dbReference type="PROSITE" id="PS00092">
    <property type="entry name" value="N6_MTASE"/>
    <property type="match status" value="1"/>
</dbReference>
<evidence type="ECO:0000256" key="5">
    <source>
        <dbReference type="HAMAP-Rule" id="MF_02126"/>
    </source>
</evidence>
<dbReference type="EMBL" id="CP136862">
    <property type="protein sequence ID" value="WOJ90298.1"/>
    <property type="molecule type" value="Genomic_DNA"/>
</dbReference>
<dbReference type="PANTHER" id="PTHR18895:SF74">
    <property type="entry name" value="MTRF1L RELEASE FACTOR GLUTAMINE METHYLTRANSFERASE"/>
    <property type="match status" value="1"/>
</dbReference>
<dbReference type="Pfam" id="PF17827">
    <property type="entry name" value="PrmC_N"/>
    <property type="match status" value="1"/>
</dbReference>
<evidence type="ECO:0000259" key="6">
    <source>
        <dbReference type="Pfam" id="PF05175"/>
    </source>
</evidence>
<dbReference type="InterPro" id="IPR040758">
    <property type="entry name" value="PrmC_N"/>
</dbReference>
<dbReference type="PANTHER" id="PTHR18895">
    <property type="entry name" value="HEMK METHYLTRANSFERASE"/>
    <property type="match status" value="1"/>
</dbReference>